<dbReference type="Proteomes" id="UP001360953">
    <property type="component" value="Unassembled WGS sequence"/>
</dbReference>
<proteinExistence type="predicted"/>
<sequence>MHRLPCSGNAGEWLLEHPENLSQAVARFASERWNLSGGQFGFSIEVRIAGADAHELDEPNLDLLNMDWVFLKARNINGSFKWRLPASSTPRSQIQIDEAKAIARVVETEVRDFATVQAWTVEELPAVLFDKAQRFRLSQTRQPEASNALGAVAKKLGRSAIRQSLARPFDHACVQMLLLKHVPGVVERKQELLVAIIKPIERAFSQIVETLRNSIETHKHLHLSLDYSFVSQAWGKAWKIGLLNQFCVIAD</sequence>
<reference evidence="1 2" key="1">
    <citation type="submission" date="2024-04" db="EMBL/GenBank/DDBJ databases">
        <title>Phyllosticta paracitricarpa is synonymous to the EU quarantine fungus P. citricarpa based on phylogenomic analyses.</title>
        <authorList>
            <consortium name="Lawrence Berkeley National Laboratory"/>
            <person name="Van ingen-buijs V.A."/>
            <person name="Van westerhoven A.C."/>
            <person name="Haridas S."/>
            <person name="Skiadas P."/>
            <person name="Martin F."/>
            <person name="Groenewald J.Z."/>
            <person name="Crous P.W."/>
            <person name="Seidl M.F."/>
        </authorList>
    </citation>
    <scope>NUCLEOTIDE SEQUENCE [LARGE SCALE GENOMIC DNA]</scope>
    <source>
        <strain evidence="1 2">CPC 17464</strain>
    </source>
</reference>
<protein>
    <submittedName>
        <fullName evidence="1">Uncharacterized protein</fullName>
    </submittedName>
</protein>
<comment type="caution">
    <text evidence="1">The sequence shown here is derived from an EMBL/GenBank/DDBJ whole genome shotgun (WGS) entry which is preliminary data.</text>
</comment>
<dbReference type="RefSeq" id="XP_066650763.1">
    <property type="nucleotide sequence ID" value="XM_066798471.1"/>
</dbReference>
<accession>A0ABR1L7R7</accession>
<gene>
    <name evidence="1" type="ORF">J3D65DRAFT_606949</name>
</gene>
<evidence type="ECO:0000313" key="1">
    <source>
        <dbReference type="EMBL" id="KAK7530690.1"/>
    </source>
</evidence>
<keyword evidence="2" id="KW-1185">Reference proteome</keyword>
<dbReference type="GeneID" id="92031377"/>
<dbReference type="EMBL" id="JBBPEH010000013">
    <property type="protein sequence ID" value="KAK7530690.1"/>
    <property type="molecule type" value="Genomic_DNA"/>
</dbReference>
<name>A0ABR1L7R7_9PEZI</name>
<organism evidence="1 2">
    <name type="scientific">Phyllosticta citribraziliensis</name>
    <dbReference type="NCBI Taxonomy" id="989973"/>
    <lineage>
        <taxon>Eukaryota</taxon>
        <taxon>Fungi</taxon>
        <taxon>Dikarya</taxon>
        <taxon>Ascomycota</taxon>
        <taxon>Pezizomycotina</taxon>
        <taxon>Dothideomycetes</taxon>
        <taxon>Dothideomycetes incertae sedis</taxon>
        <taxon>Botryosphaeriales</taxon>
        <taxon>Phyllostictaceae</taxon>
        <taxon>Phyllosticta</taxon>
    </lineage>
</organism>
<evidence type="ECO:0000313" key="2">
    <source>
        <dbReference type="Proteomes" id="UP001360953"/>
    </source>
</evidence>